<dbReference type="GO" id="GO:0016616">
    <property type="term" value="F:oxidoreductase activity, acting on the CH-OH group of donors, NAD or NADP as acceptor"/>
    <property type="evidence" value="ECO:0007669"/>
    <property type="project" value="InterPro"/>
</dbReference>
<dbReference type="Pfam" id="PF00389">
    <property type="entry name" value="2-Hacid_dh"/>
    <property type="match status" value="1"/>
</dbReference>
<reference evidence="7 8" key="1">
    <citation type="submission" date="2010-07" db="EMBL/GenBank/DDBJ databases">
        <title>The draft genome of Paenibacillus curdlanolyticus YK9.</title>
        <authorList>
            <consortium name="US DOE Joint Genome Institute (JGI-PGF)"/>
            <person name="Lucas S."/>
            <person name="Copeland A."/>
            <person name="Lapidus A."/>
            <person name="Cheng J.-F."/>
            <person name="Bruce D."/>
            <person name="Goodwin L."/>
            <person name="Pitluck S."/>
            <person name="Land M.L."/>
            <person name="Hauser L."/>
            <person name="Chang Y.-J."/>
            <person name="Jeffries C."/>
            <person name="Anderson I.J."/>
            <person name="Johnson E."/>
            <person name="Loganathan U."/>
            <person name="Mulhopadhyay B."/>
            <person name="Kyrpides N."/>
            <person name="Woyke T.J."/>
        </authorList>
    </citation>
    <scope>NUCLEOTIDE SEQUENCE [LARGE SCALE GENOMIC DNA]</scope>
    <source>
        <strain evidence="7 8">YK9</strain>
    </source>
</reference>
<dbReference type="SUPFAM" id="SSF52283">
    <property type="entry name" value="Formate/glycerate dehydrogenase catalytic domain-like"/>
    <property type="match status" value="1"/>
</dbReference>
<dbReference type="PROSITE" id="PS00671">
    <property type="entry name" value="D_2_HYDROXYACID_DH_3"/>
    <property type="match status" value="1"/>
</dbReference>
<dbReference type="STRING" id="717606.PaecuDRAFT_3846"/>
<keyword evidence="2 4" id="KW-0560">Oxidoreductase</keyword>
<dbReference type="EMBL" id="AEDD01000011">
    <property type="protein sequence ID" value="EFM09309.1"/>
    <property type="molecule type" value="Genomic_DNA"/>
</dbReference>
<dbReference type="InterPro" id="IPR006139">
    <property type="entry name" value="D-isomer_2_OHA_DH_cat_dom"/>
</dbReference>
<evidence type="ECO:0000313" key="7">
    <source>
        <dbReference type="EMBL" id="EFM09309.1"/>
    </source>
</evidence>
<organism evidence="7 8">
    <name type="scientific">Paenibacillus curdlanolyticus YK9</name>
    <dbReference type="NCBI Taxonomy" id="717606"/>
    <lineage>
        <taxon>Bacteria</taxon>
        <taxon>Bacillati</taxon>
        <taxon>Bacillota</taxon>
        <taxon>Bacilli</taxon>
        <taxon>Bacillales</taxon>
        <taxon>Paenibacillaceae</taxon>
        <taxon>Paenibacillus</taxon>
    </lineage>
</organism>
<sequence>MNIVVLDGYTLNPGDLSWAPLEQLGSLTVYDRTRRDQLLERAQGADVLFTNKTSLDAAAISELPNLRYIGVLATGYNVVDTAAASERGIVVTNVPDYSTASVVQLVFAYLLEHCHHVQRHSDEAQGGRWSASADFMFASYPLIELAGKTIGIVGFGQIGQQVARAALAFGMQVLVHSRTAKQVPGLEQIPFVSLEELLERSDFITLHCPLTPLTEGLVNKAAIARMKPSAFFINTARGGHVVEADLAEALNAGTIAGAALDVLAVEPPKPDNPLLTARNCIITPHIGWATLEARERLMGIAVQNLTQYLAGETVNQVNE</sequence>
<evidence type="ECO:0000256" key="3">
    <source>
        <dbReference type="ARBA" id="ARBA00023027"/>
    </source>
</evidence>
<dbReference type="GO" id="GO:0051287">
    <property type="term" value="F:NAD binding"/>
    <property type="evidence" value="ECO:0007669"/>
    <property type="project" value="InterPro"/>
</dbReference>
<dbReference type="SUPFAM" id="SSF51735">
    <property type="entry name" value="NAD(P)-binding Rossmann-fold domains"/>
    <property type="match status" value="1"/>
</dbReference>
<feature type="domain" description="D-isomer specific 2-hydroxyacid dehydrogenase NAD-binding" evidence="6">
    <location>
        <begin position="107"/>
        <end position="287"/>
    </location>
</feature>
<evidence type="ECO:0000313" key="8">
    <source>
        <dbReference type="Proteomes" id="UP000005387"/>
    </source>
</evidence>
<dbReference type="InterPro" id="IPR036291">
    <property type="entry name" value="NAD(P)-bd_dom_sf"/>
</dbReference>
<evidence type="ECO:0000259" key="6">
    <source>
        <dbReference type="Pfam" id="PF02826"/>
    </source>
</evidence>
<keyword evidence="8" id="KW-1185">Reference proteome</keyword>
<dbReference type="Pfam" id="PF02826">
    <property type="entry name" value="2-Hacid_dh_C"/>
    <property type="match status" value="1"/>
</dbReference>
<keyword evidence="3" id="KW-0520">NAD</keyword>
<feature type="domain" description="D-isomer specific 2-hydroxyacid dehydrogenase catalytic" evidence="5">
    <location>
        <begin position="18"/>
        <end position="316"/>
    </location>
</feature>
<accession>E0IDV5</accession>
<dbReference type="FunFam" id="3.40.50.720:FF:000203">
    <property type="entry name" value="D-3-phosphoglycerate dehydrogenase (SerA)"/>
    <property type="match status" value="1"/>
</dbReference>
<evidence type="ECO:0000256" key="4">
    <source>
        <dbReference type="RuleBase" id="RU003719"/>
    </source>
</evidence>
<dbReference type="Gene3D" id="3.40.50.720">
    <property type="entry name" value="NAD(P)-binding Rossmann-like Domain"/>
    <property type="match status" value="2"/>
</dbReference>
<comment type="similarity">
    <text evidence="1 4">Belongs to the D-isomer specific 2-hydroxyacid dehydrogenase family.</text>
</comment>
<dbReference type="PANTHER" id="PTHR43761">
    <property type="entry name" value="D-ISOMER SPECIFIC 2-HYDROXYACID DEHYDROGENASE FAMILY PROTEIN (AFU_ORTHOLOGUE AFUA_1G13630)"/>
    <property type="match status" value="1"/>
</dbReference>
<dbReference type="InterPro" id="IPR029752">
    <property type="entry name" value="D-isomer_DH_CS1"/>
</dbReference>
<proteinExistence type="inferred from homology"/>
<gene>
    <name evidence="7" type="ORF">PaecuDRAFT_3846</name>
</gene>
<evidence type="ECO:0000256" key="1">
    <source>
        <dbReference type="ARBA" id="ARBA00005854"/>
    </source>
</evidence>
<dbReference type="CDD" id="cd12162">
    <property type="entry name" value="2-Hacid_dh_4"/>
    <property type="match status" value="1"/>
</dbReference>
<dbReference type="InterPro" id="IPR050418">
    <property type="entry name" value="D-iso_2-hydroxyacid_DH_PdxB"/>
</dbReference>
<evidence type="ECO:0000259" key="5">
    <source>
        <dbReference type="Pfam" id="PF00389"/>
    </source>
</evidence>
<name>E0IDV5_9BACL</name>
<dbReference type="PROSITE" id="PS00670">
    <property type="entry name" value="D_2_HYDROXYACID_DH_2"/>
    <property type="match status" value="1"/>
</dbReference>
<dbReference type="RefSeq" id="WP_006039832.1">
    <property type="nucleotide sequence ID" value="NZ_AEDD01000011.1"/>
</dbReference>
<dbReference type="PANTHER" id="PTHR43761:SF1">
    <property type="entry name" value="D-ISOMER SPECIFIC 2-HYDROXYACID DEHYDROGENASE CATALYTIC DOMAIN-CONTAINING PROTEIN-RELATED"/>
    <property type="match status" value="1"/>
</dbReference>
<dbReference type="OrthoDB" id="9805416at2"/>
<dbReference type="eggNOG" id="COG1052">
    <property type="taxonomic scope" value="Bacteria"/>
</dbReference>
<dbReference type="Proteomes" id="UP000005387">
    <property type="component" value="Unassembled WGS sequence"/>
</dbReference>
<dbReference type="InterPro" id="IPR029753">
    <property type="entry name" value="D-isomer_DH_CS"/>
</dbReference>
<evidence type="ECO:0000256" key="2">
    <source>
        <dbReference type="ARBA" id="ARBA00023002"/>
    </source>
</evidence>
<dbReference type="InterPro" id="IPR006140">
    <property type="entry name" value="D-isomer_DH_NAD-bd"/>
</dbReference>
<dbReference type="PROSITE" id="PS00065">
    <property type="entry name" value="D_2_HYDROXYACID_DH_1"/>
    <property type="match status" value="1"/>
</dbReference>
<protein>
    <submittedName>
        <fullName evidence="7">D-isomer specific 2-hydroxyacid dehydrogenase NAD-binding</fullName>
    </submittedName>
</protein>
<dbReference type="AlphaFoldDB" id="E0IDV5"/>